<dbReference type="GO" id="GO:0005385">
    <property type="term" value="F:zinc ion transmembrane transporter activity"/>
    <property type="evidence" value="ECO:0007669"/>
    <property type="project" value="TreeGrafter"/>
</dbReference>
<feature type="transmembrane region" description="Helical" evidence="7">
    <location>
        <begin position="292"/>
        <end position="313"/>
    </location>
</feature>
<keyword evidence="11" id="KW-1185">Reference proteome</keyword>
<protein>
    <recommendedName>
        <fullName evidence="12">Zinc transporter foi</fullName>
    </recommendedName>
</protein>
<dbReference type="GO" id="GO:0030003">
    <property type="term" value="P:intracellular monoatomic cation homeostasis"/>
    <property type="evidence" value="ECO:0007669"/>
    <property type="project" value="TreeGrafter"/>
</dbReference>
<dbReference type="EMBL" id="GEZM01086504">
    <property type="protein sequence ID" value="JAV59279.1"/>
    <property type="molecule type" value="Transcribed_RNA"/>
</dbReference>
<feature type="transmembrane region" description="Helical" evidence="7">
    <location>
        <begin position="559"/>
        <end position="576"/>
    </location>
</feature>
<feature type="chain" id="PRO_5036312510" description="Zinc transporter foi" evidence="8">
    <location>
        <begin position="26"/>
        <end position="627"/>
    </location>
</feature>
<dbReference type="Proteomes" id="UP000327044">
    <property type="component" value="Unassembled WGS sequence"/>
</dbReference>
<keyword evidence="8" id="KW-0732">Signal</keyword>
<feature type="transmembrane region" description="Helical" evidence="7">
    <location>
        <begin position="597"/>
        <end position="616"/>
    </location>
</feature>
<dbReference type="PANTHER" id="PTHR12191:SF37">
    <property type="entry name" value="ZINC TRANSPORTER FOI"/>
    <property type="match status" value="1"/>
</dbReference>
<feature type="compositionally biased region" description="Basic and acidic residues" evidence="6">
    <location>
        <begin position="60"/>
        <end position="70"/>
    </location>
</feature>
<reference evidence="9" key="1">
    <citation type="journal article" date="2016" name="Sci. Rep.">
        <title>Molecular characterization of firefly nuptial gifts: a multi-omics approach sheds light on postcopulatory sexual selection.</title>
        <authorList>
            <person name="Al-Wathiqui N."/>
            <person name="Fallon T.R."/>
            <person name="South A."/>
            <person name="Weng J.K."/>
            <person name="Lewis S.M."/>
        </authorList>
    </citation>
    <scope>NUCLEOTIDE SEQUENCE</scope>
</reference>
<dbReference type="FunCoup" id="A0A1Y1KCT6">
    <property type="interactions" value="828"/>
</dbReference>
<organism evidence="9">
    <name type="scientific">Photinus pyralis</name>
    <name type="common">Common eastern firefly</name>
    <name type="synonym">Lampyris pyralis</name>
    <dbReference type="NCBI Taxonomy" id="7054"/>
    <lineage>
        <taxon>Eukaryota</taxon>
        <taxon>Metazoa</taxon>
        <taxon>Ecdysozoa</taxon>
        <taxon>Arthropoda</taxon>
        <taxon>Hexapoda</taxon>
        <taxon>Insecta</taxon>
        <taxon>Pterygota</taxon>
        <taxon>Neoptera</taxon>
        <taxon>Endopterygota</taxon>
        <taxon>Coleoptera</taxon>
        <taxon>Polyphaga</taxon>
        <taxon>Elateriformia</taxon>
        <taxon>Elateroidea</taxon>
        <taxon>Lampyridae</taxon>
        <taxon>Lampyrinae</taxon>
        <taxon>Photinus</taxon>
    </lineage>
</organism>
<evidence type="ECO:0000256" key="6">
    <source>
        <dbReference type="SAM" id="MobiDB-lite"/>
    </source>
</evidence>
<name>A0A1Y1KCT6_PHOPY</name>
<evidence type="ECO:0000256" key="1">
    <source>
        <dbReference type="ARBA" id="ARBA00004141"/>
    </source>
</evidence>
<keyword evidence="5 7" id="KW-0472">Membrane</keyword>
<evidence type="ECO:0000256" key="2">
    <source>
        <dbReference type="ARBA" id="ARBA00006939"/>
    </source>
</evidence>
<dbReference type="GO" id="GO:0140410">
    <property type="term" value="F:monoatomic cation:bicarbonate symporter activity"/>
    <property type="evidence" value="ECO:0007669"/>
    <property type="project" value="TreeGrafter"/>
</dbReference>
<sequence>MAKHFISVCVVCILCATHFPCESHAEVMHANSTNHKSDVPFAESDLPPDDRTNGPPTKNSSRDQSQRSGDDVTDNSITNDKSQYIRKIFSIYGDGNTITMQGFEQLLNHFDLVAQSLHGKTNPTLSFNNIANLISYETENTTDNNNNNNTCIKRKSIIDTVFPSKDTSNNTLNYSLDSKLFEKVCPVVIYSMIVGMCNSETEMAHVHMVESRADIHYTVWLYSTVSVIVISVCGLLGLGVVPMMQNRCYKQLLQFLVALAVGTLAGDALIHLLPHAMSSNGHEHNESSHDEIMWKGFVAMFSIIFFFVVERTFNICAKWRKERHLNDKIPKMKVMKEGLQPSSTSEKQCKHKYSSIPYCYDAIAMIDKNREADGTNSHNDTSTNLFDLDSCSDIQHSTCNNHETNQNMTECPSELTASNCTEVNKMLDTEKEDANSTEYTVILREHENRHHGHSHAHGHVHAAPKDLSSVAWMVILGDGIHNFTDGMAIGAAFSGSIAGGLSTTVAVFCHELPHELGDFAMLLKAGMTTRQALFYNVLSSFLCLFGNIFGVWLGTTELASSWVFAVAAGSFIYIALVDMLPELSNSHEDEGMPYQCLLQFGGLFLGVAIMTIIAVYEHDLKHIFYET</sequence>
<proteinExistence type="inferred from homology"/>
<feature type="region of interest" description="Disordered" evidence="6">
    <location>
        <begin position="36"/>
        <end position="77"/>
    </location>
</feature>
<evidence type="ECO:0000256" key="4">
    <source>
        <dbReference type="ARBA" id="ARBA00022989"/>
    </source>
</evidence>
<feature type="transmembrane region" description="Helical" evidence="7">
    <location>
        <begin position="252"/>
        <end position="272"/>
    </location>
</feature>
<dbReference type="InterPro" id="IPR050799">
    <property type="entry name" value="ZIP_Transporter"/>
</dbReference>
<dbReference type="GO" id="GO:0071578">
    <property type="term" value="P:zinc ion import across plasma membrane"/>
    <property type="evidence" value="ECO:0007669"/>
    <property type="project" value="TreeGrafter"/>
</dbReference>
<dbReference type="AlphaFoldDB" id="A0A1Y1KCT6"/>
<feature type="transmembrane region" description="Helical" evidence="7">
    <location>
        <begin position="533"/>
        <end position="553"/>
    </location>
</feature>
<dbReference type="InParanoid" id="A0A1Y1KCT6"/>
<dbReference type="GO" id="GO:0005886">
    <property type="term" value="C:plasma membrane"/>
    <property type="evidence" value="ECO:0007669"/>
    <property type="project" value="TreeGrafter"/>
</dbReference>
<evidence type="ECO:0000256" key="5">
    <source>
        <dbReference type="ARBA" id="ARBA00023136"/>
    </source>
</evidence>
<evidence type="ECO:0000256" key="8">
    <source>
        <dbReference type="SAM" id="SignalP"/>
    </source>
</evidence>
<evidence type="ECO:0000313" key="10">
    <source>
        <dbReference type="EMBL" id="KAB0803911.1"/>
    </source>
</evidence>
<gene>
    <name evidence="10" type="ORF">PPYR_00881</name>
</gene>
<evidence type="ECO:0008006" key="12">
    <source>
        <dbReference type="Google" id="ProtNLM"/>
    </source>
</evidence>
<evidence type="ECO:0000256" key="7">
    <source>
        <dbReference type="SAM" id="Phobius"/>
    </source>
</evidence>
<evidence type="ECO:0000313" key="11">
    <source>
        <dbReference type="Proteomes" id="UP000327044"/>
    </source>
</evidence>
<keyword evidence="4 7" id="KW-1133">Transmembrane helix</keyword>
<reference evidence="10 11" key="2">
    <citation type="journal article" date="2018" name="Elife">
        <title>Firefly genomes illuminate parallel origins of bioluminescence in beetles.</title>
        <authorList>
            <person name="Fallon T.R."/>
            <person name="Lower S.E."/>
            <person name="Chang C.H."/>
            <person name="Bessho-Uehara M."/>
            <person name="Martin G.J."/>
            <person name="Bewick A.J."/>
            <person name="Behringer M."/>
            <person name="Debat H.J."/>
            <person name="Wong I."/>
            <person name="Day J.C."/>
            <person name="Suvorov A."/>
            <person name="Silva C.J."/>
            <person name="Stanger-Hall K.F."/>
            <person name="Hall D.W."/>
            <person name="Schmitz R.J."/>
            <person name="Nelson D.R."/>
            <person name="Lewis S.M."/>
            <person name="Shigenobu S."/>
            <person name="Bybee S.M."/>
            <person name="Larracuente A.M."/>
            <person name="Oba Y."/>
            <person name="Weng J.K."/>
        </authorList>
    </citation>
    <scope>NUCLEOTIDE SEQUENCE [LARGE SCALE GENOMIC DNA]</scope>
    <source>
        <strain evidence="10">1611_PpyrPB1</strain>
        <tissue evidence="10">Whole body</tissue>
    </source>
</reference>
<accession>A0A1Y1KCT6</accession>
<dbReference type="PANTHER" id="PTHR12191">
    <property type="entry name" value="SOLUTE CARRIER FAMILY 39"/>
    <property type="match status" value="1"/>
</dbReference>
<evidence type="ECO:0000256" key="3">
    <source>
        <dbReference type="ARBA" id="ARBA00022692"/>
    </source>
</evidence>
<feature type="transmembrane region" description="Helical" evidence="7">
    <location>
        <begin position="219"/>
        <end position="240"/>
    </location>
</feature>
<evidence type="ECO:0000313" key="9">
    <source>
        <dbReference type="EMBL" id="JAV59279.1"/>
    </source>
</evidence>
<reference evidence="10" key="3">
    <citation type="submission" date="2019-08" db="EMBL/GenBank/DDBJ databases">
        <authorList>
            <consortium name="Photinus pyralis genome working group"/>
            <person name="Fallon T.R."/>
            <person name="Sander Lower S.E."/>
            <person name="Weng J.-K."/>
        </authorList>
    </citation>
    <scope>NUCLEOTIDE SEQUENCE</scope>
    <source>
        <strain evidence="10">1611_PpyrPB1</strain>
        <tissue evidence="10">Whole body</tissue>
    </source>
</reference>
<comment type="subcellular location">
    <subcellularLocation>
        <location evidence="1">Membrane</location>
        <topology evidence="1">Multi-pass membrane protein</topology>
    </subcellularLocation>
</comment>
<keyword evidence="3 7" id="KW-0812">Transmembrane</keyword>
<dbReference type="EMBL" id="VVIM01000001">
    <property type="protein sequence ID" value="KAB0803911.1"/>
    <property type="molecule type" value="Genomic_DNA"/>
</dbReference>
<dbReference type="Pfam" id="PF02535">
    <property type="entry name" value="Zip"/>
    <property type="match status" value="1"/>
</dbReference>
<feature type="signal peptide" evidence="8">
    <location>
        <begin position="1"/>
        <end position="25"/>
    </location>
</feature>
<comment type="similarity">
    <text evidence="2">Belongs to the ZIP transporter (TC 2.A.5) family.</text>
</comment>
<dbReference type="InterPro" id="IPR003689">
    <property type="entry name" value="ZIP"/>
</dbReference>